<dbReference type="InterPro" id="IPR036770">
    <property type="entry name" value="Ankyrin_rpt-contain_sf"/>
</dbReference>
<sequence>MNETINFCSDNKNLDEKLNTDNLKINNNEKTVFDDNWEDEKNYILEKINNTYDNENNIKNENKLFVTNEIQKIFPIEVHKLEDFDNVNLKDDTSIKVVKCEKRYSNNINVPFPVLSRKILSWPSASWEDGPRRSAFQPYKPATVLTNLQRGNIQTQTAQLDVTQFTLHTKAGRGDLRVEDILNVQDINEKDDYGMTALMWSAAYGQTITVQRLLKRGSNPKLCGNCQQTALHMAAFGGHHEIIKLLIAYGADVNAIDGQGNTPIMYAIFEDHPHAVHELLLGDADLTINNFNNIMPYKLAIERNCSQGKFVL</sequence>
<evidence type="ECO:0000256" key="3">
    <source>
        <dbReference type="PROSITE-ProRule" id="PRU00023"/>
    </source>
</evidence>
<dbReference type="Proteomes" id="UP001461498">
    <property type="component" value="Unassembled WGS sequence"/>
</dbReference>
<evidence type="ECO:0000313" key="5">
    <source>
        <dbReference type="Proteomes" id="UP001461498"/>
    </source>
</evidence>
<dbReference type="PANTHER" id="PTHR24171:SF8">
    <property type="entry name" value="BRCA1-ASSOCIATED RING DOMAIN PROTEIN 1"/>
    <property type="match status" value="1"/>
</dbReference>
<dbReference type="SMART" id="SM00248">
    <property type="entry name" value="ANK"/>
    <property type="match status" value="3"/>
</dbReference>
<dbReference type="GO" id="GO:0031436">
    <property type="term" value="C:BRCA1-BARD1 complex"/>
    <property type="evidence" value="ECO:0007669"/>
    <property type="project" value="TreeGrafter"/>
</dbReference>
<keyword evidence="5" id="KW-1185">Reference proteome</keyword>
<evidence type="ECO:0000256" key="2">
    <source>
        <dbReference type="ARBA" id="ARBA00023043"/>
    </source>
</evidence>
<dbReference type="Gene3D" id="1.25.40.20">
    <property type="entry name" value="Ankyrin repeat-containing domain"/>
    <property type="match status" value="1"/>
</dbReference>
<dbReference type="PANTHER" id="PTHR24171">
    <property type="entry name" value="ANKYRIN REPEAT DOMAIN-CONTAINING PROTEIN 39-RELATED"/>
    <property type="match status" value="1"/>
</dbReference>
<dbReference type="GO" id="GO:0070531">
    <property type="term" value="C:BRCA1-A complex"/>
    <property type="evidence" value="ECO:0007669"/>
    <property type="project" value="TreeGrafter"/>
</dbReference>
<reference evidence="4 5" key="1">
    <citation type="submission" date="2022-12" db="EMBL/GenBank/DDBJ databases">
        <title>Chromosome-level genome assembly of true bugs.</title>
        <authorList>
            <person name="Ma L."/>
            <person name="Li H."/>
        </authorList>
    </citation>
    <scope>NUCLEOTIDE SEQUENCE [LARGE SCALE GENOMIC DNA]</scope>
    <source>
        <strain evidence="4">Lab_2022b</strain>
    </source>
</reference>
<dbReference type="AlphaFoldDB" id="A0AAW1CKE8"/>
<dbReference type="InterPro" id="IPR002110">
    <property type="entry name" value="Ankyrin_rpt"/>
</dbReference>
<dbReference type="PROSITE" id="PS50088">
    <property type="entry name" value="ANK_REPEAT"/>
    <property type="match status" value="1"/>
</dbReference>
<accession>A0AAW1CKE8</accession>
<dbReference type="PROSITE" id="PS50297">
    <property type="entry name" value="ANK_REP_REGION"/>
    <property type="match status" value="1"/>
</dbReference>
<comment type="caution">
    <text evidence="4">The sequence shown here is derived from an EMBL/GenBank/DDBJ whole genome shotgun (WGS) entry which is preliminary data.</text>
</comment>
<gene>
    <name evidence="4" type="ORF">O3M35_003861</name>
</gene>
<proteinExistence type="predicted"/>
<feature type="repeat" description="ANK" evidence="3">
    <location>
        <begin position="226"/>
        <end position="258"/>
    </location>
</feature>
<dbReference type="EMBL" id="JAPXFL010000013">
    <property type="protein sequence ID" value="KAK9497969.1"/>
    <property type="molecule type" value="Genomic_DNA"/>
</dbReference>
<organism evidence="4 5">
    <name type="scientific">Rhynocoris fuscipes</name>
    <dbReference type="NCBI Taxonomy" id="488301"/>
    <lineage>
        <taxon>Eukaryota</taxon>
        <taxon>Metazoa</taxon>
        <taxon>Ecdysozoa</taxon>
        <taxon>Arthropoda</taxon>
        <taxon>Hexapoda</taxon>
        <taxon>Insecta</taxon>
        <taxon>Pterygota</taxon>
        <taxon>Neoptera</taxon>
        <taxon>Paraneoptera</taxon>
        <taxon>Hemiptera</taxon>
        <taxon>Heteroptera</taxon>
        <taxon>Panheteroptera</taxon>
        <taxon>Cimicomorpha</taxon>
        <taxon>Reduviidae</taxon>
        <taxon>Harpactorinae</taxon>
        <taxon>Harpactorini</taxon>
        <taxon>Rhynocoris</taxon>
    </lineage>
</organism>
<dbReference type="GO" id="GO:0004842">
    <property type="term" value="F:ubiquitin-protein transferase activity"/>
    <property type="evidence" value="ECO:0007669"/>
    <property type="project" value="TreeGrafter"/>
</dbReference>
<name>A0AAW1CKE8_9HEMI</name>
<keyword evidence="2 3" id="KW-0040">ANK repeat</keyword>
<keyword evidence="1" id="KW-0677">Repeat</keyword>
<dbReference type="Pfam" id="PF12796">
    <property type="entry name" value="Ank_2"/>
    <property type="match status" value="1"/>
</dbReference>
<protein>
    <submittedName>
        <fullName evidence="4">Uncharacterized protein</fullName>
    </submittedName>
</protein>
<dbReference type="GO" id="GO:0085020">
    <property type="term" value="P:protein K6-linked ubiquitination"/>
    <property type="evidence" value="ECO:0007669"/>
    <property type="project" value="TreeGrafter"/>
</dbReference>
<evidence type="ECO:0000256" key="1">
    <source>
        <dbReference type="ARBA" id="ARBA00022737"/>
    </source>
</evidence>
<evidence type="ECO:0000313" key="4">
    <source>
        <dbReference type="EMBL" id="KAK9497969.1"/>
    </source>
</evidence>
<dbReference type="SUPFAM" id="SSF48403">
    <property type="entry name" value="Ankyrin repeat"/>
    <property type="match status" value="1"/>
</dbReference>